<dbReference type="OrthoDB" id="5498048at2"/>
<evidence type="ECO:0000313" key="3">
    <source>
        <dbReference type="EMBL" id="AEB09432.1"/>
    </source>
</evidence>
<dbReference type="Pfam" id="PF10095">
    <property type="entry name" value="DUF2333"/>
    <property type="match status" value="2"/>
</dbReference>
<dbReference type="HOGENOM" id="CLU_692090_0_0_7"/>
<gene>
    <name evidence="3" type="ordered locus">Desac_1578</name>
</gene>
<organism evidence="3 4">
    <name type="scientific">Desulfobacca acetoxidans (strain ATCC 700848 / DSM 11109 / ASRB2)</name>
    <dbReference type="NCBI Taxonomy" id="880072"/>
    <lineage>
        <taxon>Bacteria</taxon>
        <taxon>Pseudomonadati</taxon>
        <taxon>Thermodesulfobacteriota</taxon>
        <taxon>Desulfobaccia</taxon>
        <taxon>Desulfobaccales</taxon>
        <taxon>Desulfobaccaceae</taxon>
        <taxon>Desulfobacca</taxon>
    </lineage>
</organism>
<keyword evidence="4" id="KW-1185">Reference proteome</keyword>
<accession>F2NHU7</accession>
<dbReference type="AlphaFoldDB" id="F2NHU7"/>
<protein>
    <submittedName>
        <fullName evidence="3">Uncharacterized conserved protein UCP029693</fullName>
    </submittedName>
</protein>
<evidence type="ECO:0000256" key="1">
    <source>
        <dbReference type="SAM" id="MobiDB-lite"/>
    </source>
</evidence>
<proteinExistence type="predicted"/>
<dbReference type="KEGG" id="dao:Desac_1578"/>
<dbReference type="EMBL" id="CP002629">
    <property type="protein sequence ID" value="AEB09432.1"/>
    <property type="molecule type" value="Genomic_DNA"/>
</dbReference>
<keyword evidence="2" id="KW-1133">Transmembrane helix</keyword>
<keyword evidence="2" id="KW-0812">Transmembrane</keyword>
<dbReference type="STRING" id="880072.Desac_1578"/>
<feature type="compositionally biased region" description="Low complexity" evidence="1">
    <location>
        <begin position="1"/>
        <end position="13"/>
    </location>
</feature>
<evidence type="ECO:0000256" key="2">
    <source>
        <dbReference type="SAM" id="Phobius"/>
    </source>
</evidence>
<feature type="region of interest" description="Disordered" evidence="1">
    <location>
        <begin position="1"/>
        <end position="22"/>
    </location>
</feature>
<keyword evidence="2" id="KW-0472">Membrane</keyword>
<reference evidence="4" key="2">
    <citation type="submission" date="2011-03" db="EMBL/GenBank/DDBJ databases">
        <title>The complete genome of Desulfobacca acetoxidans DSM 11109.</title>
        <authorList>
            <consortium name="US DOE Joint Genome Institute (JGI-PGF)"/>
            <person name="Lucas S."/>
            <person name="Copeland A."/>
            <person name="Lapidus A."/>
            <person name="Bruce D."/>
            <person name="Goodwin L."/>
            <person name="Pitluck S."/>
            <person name="Peters L."/>
            <person name="Kyrpides N."/>
            <person name="Mavromatis K."/>
            <person name="Ivanova N."/>
            <person name="Ovchinnikova G."/>
            <person name="Teshima H."/>
            <person name="Detter J.C."/>
            <person name="Han C."/>
            <person name="Land M."/>
            <person name="Hauser L."/>
            <person name="Markowitz V."/>
            <person name="Cheng J.-F."/>
            <person name="Hugenholtz P."/>
            <person name="Woyke T."/>
            <person name="Wu D."/>
            <person name="Spring S."/>
            <person name="Schueler E."/>
            <person name="Brambilla E."/>
            <person name="Klenk H.-P."/>
            <person name="Eisen J.A."/>
        </authorList>
    </citation>
    <scope>NUCLEOTIDE SEQUENCE [LARGE SCALE GENOMIC DNA]</scope>
    <source>
        <strain evidence="4">ATCC 700848 / DSM 11109 / ASRB2</strain>
    </source>
</reference>
<name>F2NHU7_DESAR</name>
<dbReference type="InterPro" id="IPR016936">
    <property type="entry name" value="UCP029693"/>
</dbReference>
<dbReference type="Proteomes" id="UP000000483">
    <property type="component" value="Chromosome"/>
</dbReference>
<dbReference type="RefSeq" id="WP_013706542.1">
    <property type="nucleotide sequence ID" value="NC_015388.1"/>
</dbReference>
<feature type="transmembrane region" description="Helical" evidence="2">
    <location>
        <begin position="28"/>
        <end position="46"/>
    </location>
</feature>
<dbReference type="eggNOG" id="COG5345">
    <property type="taxonomic scope" value="Bacteria"/>
</dbReference>
<reference evidence="3 4" key="1">
    <citation type="journal article" date="2011" name="Stand. Genomic Sci.">
        <title>Complete genome sequence of the acetate-degrading sulfate reducer Desulfobacca acetoxidans type strain (ASRB2).</title>
        <authorList>
            <person name="Goker M."/>
            <person name="Teshima H."/>
            <person name="Lapidus A."/>
            <person name="Nolan M."/>
            <person name="Lucas S."/>
            <person name="Hammon N."/>
            <person name="Deshpande S."/>
            <person name="Cheng J.F."/>
            <person name="Tapia R."/>
            <person name="Han C."/>
            <person name="Goodwin L."/>
            <person name="Pitluck S."/>
            <person name="Huntemann M."/>
            <person name="Liolios K."/>
            <person name="Ivanova N."/>
            <person name="Pagani I."/>
            <person name="Mavromatis K."/>
            <person name="Ovchinikova G."/>
            <person name="Pati A."/>
            <person name="Chen A."/>
            <person name="Palaniappan K."/>
            <person name="Land M."/>
            <person name="Hauser L."/>
            <person name="Brambilla E.M."/>
            <person name="Rohde M."/>
            <person name="Spring S."/>
            <person name="Detter J.C."/>
            <person name="Woyke T."/>
            <person name="Bristow J."/>
            <person name="Eisen J.A."/>
            <person name="Markowitz V."/>
            <person name="Hugenholtz P."/>
            <person name="Kyrpides N.C."/>
            <person name="Klenk H.P."/>
        </authorList>
    </citation>
    <scope>NUCLEOTIDE SEQUENCE [LARGE SCALE GENOMIC DNA]</scope>
    <source>
        <strain evidence="4">ATCC 700848 / DSM 11109 / ASRB2</strain>
    </source>
</reference>
<feature type="region of interest" description="Disordered" evidence="1">
    <location>
        <begin position="64"/>
        <end position="138"/>
    </location>
</feature>
<sequence>MTIPNTSPEETLPTPSPPSPPPSGWRRYRLIIICLVILVFLVYIFAASESKRVQQTIPPEEIVAKSTEPTIGLETEVPERLPEPEPAPVRPAPSIVPEAGKPSERPEPKIGGLPGKPGEPTEEKTTTLPPLPLPSPVVEASGRKVKGEAFTRSLIKIMDDEVNKSFFGWRPNTIIFGIFGLTDDKNNLQLGVLEVARRTAVVLNENMSRFAMTEAQNPYLNEAMNFFMVSADKYWFPSASGKYREAMSDLERYIDDLKNNRSRFYTRVDNLIALMNHFRDLLGSAFHNLIKDTEADGKSISWFVCDDYFYFSQGVALGMAEVLEGVKEDFADQLQKKNSFKLVEDAIHALHTGAHLSPWIVTNAAKDGILANHRANMATYIGEAEHVISTLVTVLATN</sequence>
<evidence type="ECO:0000313" key="4">
    <source>
        <dbReference type="Proteomes" id="UP000000483"/>
    </source>
</evidence>